<dbReference type="GO" id="GO:0050660">
    <property type="term" value="F:flavin adenine dinucleotide binding"/>
    <property type="evidence" value="ECO:0007669"/>
    <property type="project" value="TreeGrafter"/>
</dbReference>
<comment type="cofactor">
    <cofactor evidence="1">
        <name>FAD</name>
        <dbReference type="ChEBI" id="CHEBI:57692"/>
    </cofactor>
</comment>
<keyword evidence="3" id="KW-0001">2Fe-2S</keyword>
<dbReference type="PROSITE" id="PS00197">
    <property type="entry name" value="2FE2S_FER_1"/>
    <property type="match status" value="1"/>
</dbReference>
<dbReference type="CDD" id="cd00207">
    <property type="entry name" value="fer2"/>
    <property type="match status" value="1"/>
</dbReference>
<evidence type="ECO:0000256" key="8">
    <source>
        <dbReference type="ARBA" id="ARBA00023014"/>
    </source>
</evidence>
<dbReference type="PANTHER" id="PTHR47354">
    <property type="entry name" value="NADH OXIDOREDUCTASE HCR"/>
    <property type="match status" value="1"/>
</dbReference>
<dbReference type="InterPro" id="IPR008333">
    <property type="entry name" value="Cbr1-like_FAD-bd_dom"/>
</dbReference>
<dbReference type="SUPFAM" id="SSF63380">
    <property type="entry name" value="Riboflavin synthase domain-like"/>
    <property type="match status" value="1"/>
</dbReference>
<dbReference type="PRINTS" id="PR00371">
    <property type="entry name" value="FPNCR"/>
</dbReference>
<sequence>MFNFFKKKEKEVKVNPFLPLKVREVVRETSDTVTLYFEQPEPYLEYKPGQFLTLVMEFDGKEQRRSYSLCTSPFVDPFPGISVKRVPEGLFSNFLNEKVFPGKTLNVVKPMGNFTTEFHSKNRRHFFLIAGGSGITPIMGILKSVLVNEPQSIISLIYCSRNEEQIIFNKQLELLQLANPDRLTVIHNLSQPSENWKGLKGRLSPIVLKELFAKAEYEPRYEEIYFMCGPEGIMETTQQVLDELGVERERIHRESFFSAAAHQAHEDALKGINNGILTRDVTIILEGEEHVVTVPPSKTVLESGLAAGLNMPYSCQSGLCTACRGRVLSGQVKMDEDAGLSEKELAAGYVLCCVSRPLTDDIKITIE</sequence>
<dbReference type="InterPro" id="IPR017927">
    <property type="entry name" value="FAD-bd_FR_type"/>
</dbReference>
<dbReference type="PROSITE" id="PS51085">
    <property type="entry name" value="2FE2S_FER_2"/>
    <property type="match status" value="1"/>
</dbReference>
<dbReference type="PROSITE" id="PS51384">
    <property type="entry name" value="FAD_FR"/>
    <property type="match status" value="1"/>
</dbReference>
<dbReference type="InterPro" id="IPR012675">
    <property type="entry name" value="Beta-grasp_dom_sf"/>
</dbReference>
<keyword evidence="8" id="KW-0411">Iron-sulfur</keyword>
<evidence type="ECO:0000256" key="3">
    <source>
        <dbReference type="ARBA" id="ARBA00022714"/>
    </source>
</evidence>
<evidence type="ECO:0000256" key="2">
    <source>
        <dbReference type="ARBA" id="ARBA00022630"/>
    </source>
</evidence>
<protein>
    <submittedName>
        <fullName evidence="11">Ring-1,2-phenylacetyl-CoA epoxidase subunit PaaE</fullName>
    </submittedName>
</protein>
<dbReference type="Pfam" id="PF00111">
    <property type="entry name" value="Fer2"/>
    <property type="match status" value="1"/>
</dbReference>
<keyword evidence="6" id="KW-0560">Oxidoreductase</keyword>
<dbReference type="AlphaFoldDB" id="A0A326RXT9"/>
<keyword evidence="4" id="KW-0479">Metal-binding</keyword>
<evidence type="ECO:0000256" key="5">
    <source>
        <dbReference type="ARBA" id="ARBA00022827"/>
    </source>
</evidence>
<gene>
    <name evidence="11" type="ORF">CLV31_10338</name>
</gene>
<dbReference type="Gene3D" id="2.40.30.10">
    <property type="entry name" value="Translation factors"/>
    <property type="match status" value="1"/>
</dbReference>
<dbReference type="GO" id="GO:0016491">
    <property type="term" value="F:oxidoreductase activity"/>
    <property type="evidence" value="ECO:0007669"/>
    <property type="project" value="UniProtKB-KW"/>
</dbReference>
<dbReference type="InterPro" id="IPR039261">
    <property type="entry name" value="FNR_nucleotide-bd"/>
</dbReference>
<evidence type="ECO:0000313" key="11">
    <source>
        <dbReference type="EMBL" id="PZV85248.1"/>
    </source>
</evidence>
<dbReference type="InterPro" id="IPR006058">
    <property type="entry name" value="2Fe2S_fd_BS"/>
</dbReference>
<organism evidence="11 12">
    <name type="scientific">Algoriphagus aquaeductus</name>
    <dbReference type="NCBI Taxonomy" id="475299"/>
    <lineage>
        <taxon>Bacteria</taxon>
        <taxon>Pseudomonadati</taxon>
        <taxon>Bacteroidota</taxon>
        <taxon>Cytophagia</taxon>
        <taxon>Cytophagales</taxon>
        <taxon>Cyclobacteriaceae</taxon>
        <taxon>Algoriphagus</taxon>
    </lineage>
</organism>
<name>A0A326RXT9_9BACT</name>
<dbReference type="CDD" id="cd06214">
    <property type="entry name" value="PA_degradation_oxidoreductase_like"/>
    <property type="match status" value="1"/>
</dbReference>
<keyword evidence="2" id="KW-0285">Flavoprotein</keyword>
<keyword evidence="12" id="KW-1185">Reference proteome</keyword>
<dbReference type="Pfam" id="PF00175">
    <property type="entry name" value="NAD_binding_1"/>
    <property type="match status" value="1"/>
</dbReference>
<dbReference type="InterPro" id="IPR017938">
    <property type="entry name" value="Riboflavin_synthase-like_b-brl"/>
</dbReference>
<dbReference type="SUPFAM" id="SSF54292">
    <property type="entry name" value="2Fe-2S ferredoxin-like"/>
    <property type="match status" value="1"/>
</dbReference>
<dbReference type="OrthoDB" id="9789468at2"/>
<evidence type="ECO:0000256" key="6">
    <source>
        <dbReference type="ARBA" id="ARBA00023002"/>
    </source>
</evidence>
<dbReference type="GO" id="GO:0046872">
    <property type="term" value="F:metal ion binding"/>
    <property type="evidence" value="ECO:0007669"/>
    <property type="project" value="UniProtKB-KW"/>
</dbReference>
<dbReference type="SUPFAM" id="SSF52343">
    <property type="entry name" value="Ferredoxin reductase-like, C-terminal NADP-linked domain"/>
    <property type="match status" value="1"/>
</dbReference>
<dbReference type="PRINTS" id="PR00406">
    <property type="entry name" value="CYTB5RDTASE"/>
</dbReference>
<dbReference type="Gene3D" id="3.10.20.30">
    <property type="match status" value="1"/>
</dbReference>
<dbReference type="InterPro" id="IPR001709">
    <property type="entry name" value="Flavoprot_Pyr_Nucl_cyt_Rdtase"/>
</dbReference>
<dbReference type="EMBL" id="QKTX01000003">
    <property type="protein sequence ID" value="PZV85248.1"/>
    <property type="molecule type" value="Genomic_DNA"/>
</dbReference>
<dbReference type="GO" id="GO:0051537">
    <property type="term" value="F:2 iron, 2 sulfur cluster binding"/>
    <property type="evidence" value="ECO:0007669"/>
    <property type="project" value="UniProtKB-KW"/>
</dbReference>
<dbReference type="InterPro" id="IPR001041">
    <property type="entry name" value="2Fe-2S_ferredoxin-type"/>
</dbReference>
<evidence type="ECO:0000256" key="7">
    <source>
        <dbReference type="ARBA" id="ARBA00023004"/>
    </source>
</evidence>
<dbReference type="RefSeq" id="WP_111391719.1">
    <property type="nucleotide sequence ID" value="NZ_QKTX01000003.1"/>
</dbReference>
<feature type="domain" description="FAD-binding FR-type" evidence="10">
    <location>
        <begin position="15"/>
        <end position="117"/>
    </location>
</feature>
<keyword evidence="7" id="KW-0408">Iron</keyword>
<keyword evidence="5" id="KW-0274">FAD</keyword>
<evidence type="ECO:0000259" key="9">
    <source>
        <dbReference type="PROSITE" id="PS51085"/>
    </source>
</evidence>
<feature type="domain" description="2Fe-2S ferredoxin-type" evidence="9">
    <location>
        <begin position="279"/>
        <end position="367"/>
    </location>
</feature>
<evidence type="ECO:0000259" key="10">
    <source>
        <dbReference type="PROSITE" id="PS51384"/>
    </source>
</evidence>
<dbReference type="InterPro" id="IPR036010">
    <property type="entry name" value="2Fe-2S_ferredoxin-like_sf"/>
</dbReference>
<proteinExistence type="predicted"/>
<evidence type="ECO:0000313" key="12">
    <source>
        <dbReference type="Proteomes" id="UP000248917"/>
    </source>
</evidence>
<dbReference type="InterPro" id="IPR001433">
    <property type="entry name" value="OxRdtase_FAD/NAD-bd"/>
</dbReference>
<dbReference type="InterPro" id="IPR050415">
    <property type="entry name" value="MRET"/>
</dbReference>
<dbReference type="Pfam" id="PF00970">
    <property type="entry name" value="FAD_binding_6"/>
    <property type="match status" value="1"/>
</dbReference>
<dbReference type="PANTHER" id="PTHR47354:SF8">
    <property type="entry name" value="1,2-PHENYLACETYL-COA EPOXIDASE, SUBUNIT E"/>
    <property type="match status" value="1"/>
</dbReference>
<comment type="caution">
    <text evidence="11">The sequence shown here is derived from an EMBL/GenBank/DDBJ whole genome shotgun (WGS) entry which is preliminary data.</text>
</comment>
<reference evidence="11 12" key="1">
    <citation type="submission" date="2018-06" db="EMBL/GenBank/DDBJ databases">
        <title>Genomic Encyclopedia of Archaeal and Bacterial Type Strains, Phase II (KMG-II): from individual species to whole genera.</title>
        <authorList>
            <person name="Goeker M."/>
        </authorList>
    </citation>
    <scope>NUCLEOTIDE SEQUENCE [LARGE SCALE GENOMIC DNA]</scope>
    <source>
        <strain evidence="11 12">T4</strain>
    </source>
</reference>
<evidence type="ECO:0000256" key="1">
    <source>
        <dbReference type="ARBA" id="ARBA00001974"/>
    </source>
</evidence>
<dbReference type="Proteomes" id="UP000248917">
    <property type="component" value="Unassembled WGS sequence"/>
</dbReference>
<accession>A0A326RXT9</accession>
<dbReference type="Gene3D" id="3.40.50.80">
    <property type="entry name" value="Nucleotide-binding domain of ferredoxin-NADP reductase (FNR) module"/>
    <property type="match status" value="1"/>
</dbReference>
<evidence type="ECO:0000256" key="4">
    <source>
        <dbReference type="ARBA" id="ARBA00022723"/>
    </source>
</evidence>